<dbReference type="InterPro" id="IPR030417">
    <property type="entry name" value="MS4A"/>
</dbReference>
<accession>A0A4W6DGV3</accession>
<reference evidence="8" key="1">
    <citation type="submission" date="2015-09" db="EMBL/GenBank/DDBJ databases">
        <authorList>
            <person name="Sai Rama Sridatta P."/>
        </authorList>
    </citation>
    <scope>NUCLEOTIDE SEQUENCE [LARGE SCALE GENOMIC DNA]</scope>
</reference>
<feature type="transmembrane region" description="Helical" evidence="6">
    <location>
        <begin position="44"/>
        <end position="66"/>
    </location>
</feature>
<feature type="transmembrane region" description="Helical" evidence="6">
    <location>
        <begin position="108"/>
        <end position="128"/>
    </location>
</feature>
<dbReference type="Ensembl" id="ENSLCAT00010024703.1">
    <property type="protein sequence ID" value="ENSLCAP00010024172.1"/>
    <property type="gene ID" value="ENSLCAG00010011329.1"/>
</dbReference>
<dbReference type="Pfam" id="PF04103">
    <property type="entry name" value="CD20"/>
    <property type="match status" value="1"/>
</dbReference>
<dbReference type="PANTHER" id="PTHR23320">
    <property type="entry name" value="MEMBRANE-SPANNING 4-DOMAINS SUBFAMILY A MS4A -RELATED"/>
    <property type="match status" value="1"/>
</dbReference>
<keyword evidence="4 6" id="KW-1133">Transmembrane helix</keyword>
<evidence type="ECO:0000256" key="2">
    <source>
        <dbReference type="ARBA" id="ARBA00009565"/>
    </source>
</evidence>
<dbReference type="InParanoid" id="A0A4W6DGV3"/>
<organism evidence="7 8">
    <name type="scientific">Lates calcarifer</name>
    <name type="common">Barramundi</name>
    <name type="synonym">Holocentrus calcarifer</name>
    <dbReference type="NCBI Taxonomy" id="8187"/>
    <lineage>
        <taxon>Eukaryota</taxon>
        <taxon>Metazoa</taxon>
        <taxon>Chordata</taxon>
        <taxon>Craniata</taxon>
        <taxon>Vertebrata</taxon>
        <taxon>Euteleostomi</taxon>
        <taxon>Actinopterygii</taxon>
        <taxon>Neopterygii</taxon>
        <taxon>Teleostei</taxon>
        <taxon>Neoteleostei</taxon>
        <taxon>Acanthomorphata</taxon>
        <taxon>Carangaria</taxon>
        <taxon>Carangaria incertae sedis</taxon>
        <taxon>Centropomidae</taxon>
        <taxon>Lates</taxon>
    </lineage>
</organism>
<comment type="subcellular location">
    <subcellularLocation>
        <location evidence="1">Membrane</location>
        <topology evidence="1">Multi-pass membrane protein</topology>
    </subcellularLocation>
</comment>
<reference evidence="7" key="2">
    <citation type="submission" date="2025-08" db="UniProtKB">
        <authorList>
            <consortium name="Ensembl"/>
        </authorList>
    </citation>
    <scope>IDENTIFICATION</scope>
</reference>
<feature type="transmembrane region" description="Helical" evidence="6">
    <location>
        <begin position="165"/>
        <end position="187"/>
    </location>
</feature>
<dbReference type="AlphaFoldDB" id="A0A4W6DGV3"/>
<evidence type="ECO:0000256" key="3">
    <source>
        <dbReference type="ARBA" id="ARBA00022692"/>
    </source>
</evidence>
<comment type="similarity">
    <text evidence="2">Belongs to the MS4A family.</text>
</comment>
<keyword evidence="5 6" id="KW-0472">Membrane</keyword>
<evidence type="ECO:0000313" key="8">
    <source>
        <dbReference type="Proteomes" id="UP000314980"/>
    </source>
</evidence>
<evidence type="ECO:0000313" key="7">
    <source>
        <dbReference type="Ensembl" id="ENSLCAP00010024172.1"/>
    </source>
</evidence>
<protein>
    <submittedName>
        <fullName evidence="7">Uncharacterized protein</fullName>
    </submittedName>
</protein>
<keyword evidence="3 6" id="KW-0812">Transmembrane</keyword>
<sequence length="210" mass="22183">MSASAPVTTVAAGGMVVVTHVIPAPQAAAPQNSPQENKIRRVRLVGLGTVQIVVGLMVFLLGIIKIRCGYTLEFQSGAFVWGAACFITAGSLTVAAGTSLNCSQVNKALGFSVAAVFASAATTTIYVLDASVFFWDNFRQCYFDHYTGYSASYITDNISFFHQGFSSVLAVFSCLEFVISMCVVILYKASCCSTDQVSSPTASCVSTSNP</sequence>
<feature type="transmembrane region" description="Helical" evidence="6">
    <location>
        <begin position="78"/>
        <end position="96"/>
    </location>
</feature>
<evidence type="ECO:0000256" key="5">
    <source>
        <dbReference type="ARBA" id="ARBA00023136"/>
    </source>
</evidence>
<evidence type="ECO:0000256" key="4">
    <source>
        <dbReference type="ARBA" id="ARBA00022989"/>
    </source>
</evidence>
<dbReference type="GO" id="GO:0016020">
    <property type="term" value="C:membrane"/>
    <property type="evidence" value="ECO:0007669"/>
    <property type="project" value="UniProtKB-SubCell"/>
</dbReference>
<evidence type="ECO:0000256" key="1">
    <source>
        <dbReference type="ARBA" id="ARBA00004141"/>
    </source>
</evidence>
<dbReference type="Proteomes" id="UP000314980">
    <property type="component" value="Unassembled WGS sequence"/>
</dbReference>
<dbReference type="PANTHER" id="PTHR23320:SF128">
    <property type="entry name" value="MEMBRANE-SPANNING 4-DOMAINS SUBFAMILY A MEMBER 4A"/>
    <property type="match status" value="1"/>
</dbReference>
<reference evidence="7" key="3">
    <citation type="submission" date="2025-09" db="UniProtKB">
        <authorList>
            <consortium name="Ensembl"/>
        </authorList>
    </citation>
    <scope>IDENTIFICATION</scope>
</reference>
<evidence type="ECO:0000256" key="6">
    <source>
        <dbReference type="SAM" id="Phobius"/>
    </source>
</evidence>
<proteinExistence type="inferred from homology"/>
<keyword evidence="8" id="KW-1185">Reference proteome</keyword>
<name>A0A4W6DGV3_LATCA</name>
<dbReference type="InterPro" id="IPR007237">
    <property type="entry name" value="CD20-like"/>
</dbReference>
<dbReference type="GeneTree" id="ENSGT01010000223208"/>